<keyword evidence="6" id="KW-0732">Signal</keyword>
<dbReference type="PANTHER" id="PTHR14076">
    <property type="entry name" value="RECEPTOR ACTIVITY MODIFYING PROTEIN RAMP"/>
    <property type="match status" value="1"/>
</dbReference>
<keyword evidence="4" id="KW-1003">Cell membrane</keyword>
<evidence type="ECO:0008006" key="14">
    <source>
        <dbReference type="Google" id="ProtNLM"/>
    </source>
</evidence>
<dbReference type="Pfam" id="PF04901">
    <property type="entry name" value="RAMP"/>
    <property type="match status" value="1"/>
</dbReference>
<accession>A0A9D3QKB8</accession>
<evidence type="ECO:0000313" key="13">
    <source>
        <dbReference type="Proteomes" id="UP001046870"/>
    </source>
</evidence>
<dbReference type="Gene3D" id="1.10.150.510">
    <property type="entry name" value="Receptor activity modifying family"/>
    <property type="match status" value="1"/>
</dbReference>
<evidence type="ECO:0000313" key="12">
    <source>
        <dbReference type="EMBL" id="KAG7492335.1"/>
    </source>
</evidence>
<organism evidence="12 13">
    <name type="scientific">Megalops atlanticus</name>
    <name type="common">Tarpon</name>
    <name type="synonym">Clupea gigantea</name>
    <dbReference type="NCBI Taxonomy" id="7932"/>
    <lineage>
        <taxon>Eukaryota</taxon>
        <taxon>Metazoa</taxon>
        <taxon>Chordata</taxon>
        <taxon>Craniata</taxon>
        <taxon>Vertebrata</taxon>
        <taxon>Euteleostomi</taxon>
        <taxon>Actinopterygii</taxon>
        <taxon>Neopterygii</taxon>
        <taxon>Teleostei</taxon>
        <taxon>Elopiformes</taxon>
        <taxon>Megalopidae</taxon>
        <taxon>Megalops</taxon>
    </lineage>
</organism>
<dbReference type="GO" id="GO:0007186">
    <property type="term" value="P:G protein-coupled receptor signaling pathway"/>
    <property type="evidence" value="ECO:0007669"/>
    <property type="project" value="TreeGrafter"/>
</dbReference>
<evidence type="ECO:0000256" key="5">
    <source>
        <dbReference type="ARBA" id="ARBA00022692"/>
    </source>
</evidence>
<reference evidence="12" key="1">
    <citation type="submission" date="2021-01" db="EMBL/GenBank/DDBJ databases">
        <authorList>
            <person name="Zahm M."/>
            <person name="Roques C."/>
            <person name="Cabau C."/>
            <person name="Klopp C."/>
            <person name="Donnadieu C."/>
            <person name="Jouanno E."/>
            <person name="Lampietro C."/>
            <person name="Louis A."/>
            <person name="Herpin A."/>
            <person name="Echchiki A."/>
            <person name="Berthelot C."/>
            <person name="Parey E."/>
            <person name="Roest-Crollius H."/>
            <person name="Braasch I."/>
            <person name="Postlethwait J."/>
            <person name="Bobe J."/>
            <person name="Montfort J."/>
            <person name="Bouchez O."/>
            <person name="Begum T."/>
            <person name="Mejri S."/>
            <person name="Adams A."/>
            <person name="Chen W.-J."/>
            <person name="Guiguen Y."/>
        </authorList>
    </citation>
    <scope>NUCLEOTIDE SEQUENCE</scope>
    <source>
        <strain evidence="12">YG-15Mar2019-1</strain>
        <tissue evidence="12">Brain</tissue>
    </source>
</reference>
<dbReference type="GO" id="GO:0009986">
    <property type="term" value="C:cell surface"/>
    <property type="evidence" value="ECO:0007669"/>
    <property type="project" value="TreeGrafter"/>
</dbReference>
<evidence type="ECO:0000256" key="3">
    <source>
        <dbReference type="ARBA" id="ARBA00022448"/>
    </source>
</evidence>
<sequence>MYLPGEQKTKKCLKMRGSSIGFVGILFWAAGVLLACRGTEVQQTPTPGYNFTTNASHVPHGFSYGINAEKQACGNKSVICEELCTFCDSEFDTRTECYETLIEIFCHAPFEKTISNLSATDLCTRDNIMSPYDNFTVCTETKAECLWIPYPNKLVETMFVDIHSKYFKSCLTQEHGDPPPSVVFALVMTPICLIPVMVVLVVMKTKNGDHRS</sequence>
<dbReference type="Proteomes" id="UP001046870">
    <property type="component" value="Chromosome 1"/>
</dbReference>
<dbReference type="EMBL" id="JAFDVH010000001">
    <property type="protein sequence ID" value="KAG7492335.1"/>
    <property type="molecule type" value="Genomic_DNA"/>
</dbReference>
<evidence type="ECO:0000256" key="11">
    <source>
        <dbReference type="SAM" id="Phobius"/>
    </source>
</evidence>
<dbReference type="OrthoDB" id="8652678at2759"/>
<evidence type="ECO:0000256" key="1">
    <source>
        <dbReference type="ARBA" id="ARBA00004251"/>
    </source>
</evidence>
<gene>
    <name evidence="12" type="ORF">MATL_G00013170</name>
</gene>
<keyword evidence="8 11" id="KW-0472">Membrane</keyword>
<dbReference type="GO" id="GO:0015026">
    <property type="term" value="F:coreceptor activity"/>
    <property type="evidence" value="ECO:0007669"/>
    <property type="project" value="InterPro"/>
</dbReference>
<dbReference type="GO" id="GO:0043235">
    <property type="term" value="C:receptor complex"/>
    <property type="evidence" value="ECO:0007669"/>
    <property type="project" value="TreeGrafter"/>
</dbReference>
<evidence type="ECO:0000256" key="7">
    <source>
        <dbReference type="ARBA" id="ARBA00022989"/>
    </source>
</evidence>
<dbReference type="AlphaFoldDB" id="A0A9D3QKB8"/>
<dbReference type="GO" id="GO:0005886">
    <property type="term" value="C:plasma membrane"/>
    <property type="evidence" value="ECO:0007669"/>
    <property type="project" value="UniProtKB-SubCell"/>
</dbReference>
<dbReference type="GO" id="GO:0008277">
    <property type="term" value="P:regulation of G protein-coupled receptor signaling pathway"/>
    <property type="evidence" value="ECO:0007669"/>
    <property type="project" value="InterPro"/>
</dbReference>
<evidence type="ECO:0000256" key="6">
    <source>
        <dbReference type="ARBA" id="ARBA00022729"/>
    </source>
</evidence>
<keyword evidence="9" id="KW-1015">Disulfide bond</keyword>
<dbReference type="GO" id="GO:0031623">
    <property type="term" value="P:receptor internalization"/>
    <property type="evidence" value="ECO:0007669"/>
    <property type="project" value="TreeGrafter"/>
</dbReference>
<evidence type="ECO:0000256" key="10">
    <source>
        <dbReference type="ARBA" id="ARBA00023170"/>
    </source>
</evidence>
<comment type="caution">
    <text evidence="12">The sequence shown here is derived from an EMBL/GenBank/DDBJ whole genome shotgun (WGS) entry which is preliminary data.</text>
</comment>
<dbReference type="InterPro" id="IPR038126">
    <property type="entry name" value="RAMP_sf"/>
</dbReference>
<dbReference type="GO" id="GO:0006816">
    <property type="term" value="P:calcium ion transport"/>
    <property type="evidence" value="ECO:0007669"/>
    <property type="project" value="TreeGrafter"/>
</dbReference>
<comment type="subcellular location">
    <subcellularLocation>
        <location evidence="1">Cell membrane</location>
        <topology evidence="1">Single-pass type I membrane protein</topology>
    </subcellularLocation>
</comment>
<dbReference type="PANTHER" id="PTHR14076:SF10">
    <property type="entry name" value="RAMP2 PROTEIN"/>
    <property type="match status" value="1"/>
</dbReference>
<dbReference type="GO" id="GO:0001525">
    <property type="term" value="P:angiogenesis"/>
    <property type="evidence" value="ECO:0007669"/>
    <property type="project" value="TreeGrafter"/>
</dbReference>
<name>A0A9D3QKB8_MEGAT</name>
<dbReference type="GO" id="GO:0032870">
    <property type="term" value="P:cellular response to hormone stimulus"/>
    <property type="evidence" value="ECO:0007669"/>
    <property type="project" value="TreeGrafter"/>
</dbReference>
<evidence type="ECO:0000256" key="4">
    <source>
        <dbReference type="ARBA" id="ARBA00022475"/>
    </source>
</evidence>
<dbReference type="InterPro" id="IPR006985">
    <property type="entry name" value="RAMP"/>
</dbReference>
<dbReference type="GO" id="GO:0006886">
    <property type="term" value="P:intracellular protein transport"/>
    <property type="evidence" value="ECO:0007669"/>
    <property type="project" value="InterPro"/>
</dbReference>
<keyword evidence="7 11" id="KW-1133">Transmembrane helix</keyword>
<evidence type="ECO:0000256" key="9">
    <source>
        <dbReference type="ARBA" id="ARBA00023157"/>
    </source>
</evidence>
<proteinExistence type="inferred from homology"/>
<dbReference type="GO" id="GO:0072659">
    <property type="term" value="P:protein localization to plasma membrane"/>
    <property type="evidence" value="ECO:0007669"/>
    <property type="project" value="TreeGrafter"/>
</dbReference>
<evidence type="ECO:0000256" key="8">
    <source>
        <dbReference type="ARBA" id="ARBA00023136"/>
    </source>
</evidence>
<comment type="similarity">
    <text evidence="2">Belongs to the RAMP family.</text>
</comment>
<evidence type="ECO:0000256" key="2">
    <source>
        <dbReference type="ARBA" id="ARBA00007087"/>
    </source>
</evidence>
<keyword evidence="3" id="KW-0813">Transport</keyword>
<feature type="transmembrane region" description="Helical" evidence="11">
    <location>
        <begin position="182"/>
        <end position="203"/>
    </location>
</feature>
<protein>
    <recommendedName>
        <fullName evidence="14">Receptor activity modifying protein 2</fullName>
    </recommendedName>
</protein>
<keyword evidence="10" id="KW-0675">Receptor</keyword>
<keyword evidence="13" id="KW-1185">Reference proteome</keyword>
<keyword evidence="5 11" id="KW-0812">Transmembrane</keyword>